<dbReference type="EMBL" id="JAPDNS010000001">
    <property type="protein sequence ID" value="MCW3484550.1"/>
    <property type="molecule type" value="Genomic_DNA"/>
</dbReference>
<evidence type="ECO:0000313" key="4">
    <source>
        <dbReference type="Proteomes" id="UP001207742"/>
    </source>
</evidence>
<gene>
    <name evidence="3" type="ORF">OL497_11635</name>
</gene>
<sequence length="331" mass="38165">MQHFPVSNSNLSASALATWLQHQYQLSGTIQCRIIKAGINDTYLVDTGSHKYVFRVYSLHWRTRAEIEAELQLLLFLQENQLSVSYPIADPQQQYLQVLPAPEGDRYGVLFSYADGEKLHQYADEVHYQIGVLMARFHQLTHHRTLNRVTYTPQLLLVDSLEKIGQFLSAGTEEMHFMQAAQQYLLATLNQADTAAIRHGGVHLDIWYDNLNINTAHQVTLFDFDFCGNGWLCIDIAYYLLQLSNMIRDEATFQVKQACFLEGYTSITSISEEEKRLLPALGVSVYFFYLGVQCARYDNWSNSFLSESYLKRFINQLVKRYYDLHQLGTPS</sequence>
<dbReference type="RefSeq" id="WP_264730257.1">
    <property type="nucleotide sequence ID" value="NZ_JAPDNR010000001.1"/>
</dbReference>
<dbReference type="PANTHER" id="PTHR21064">
    <property type="entry name" value="AMINOGLYCOSIDE PHOSPHOTRANSFERASE DOMAIN-CONTAINING PROTEIN-RELATED"/>
    <property type="match status" value="1"/>
</dbReference>
<dbReference type="InterPro" id="IPR050249">
    <property type="entry name" value="Pseudomonas-type_ThrB"/>
</dbReference>
<accession>A0ABT3IKP2</accession>
<dbReference type="Gene3D" id="3.90.1200.10">
    <property type="match status" value="1"/>
</dbReference>
<evidence type="ECO:0000259" key="2">
    <source>
        <dbReference type="Pfam" id="PF01636"/>
    </source>
</evidence>
<comment type="caution">
    <text evidence="3">The sequence shown here is derived from an EMBL/GenBank/DDBJ whole genome shotgun (WGS) entry which is preliminary data.</text>
</comment>
<dbReference type="Proteomes" id="UP001207742">
    <property type="component" value="Unassembled WGS sequence"/>
</dbReference>
<dbReference type="PANTHER" id="PTHR21064:SF6">
    <property type="entry name" value="AMINOGLYCOSIDE PHOSPHOTRANSFERASE DOMAIN-CONTAINING PROTEIN"/>
    <property type="match status" value="1"/>
</dbReference>
<dbReference type="InterPro" id="IPR011009">
    <property type="entry name" value="Kinase-like_dom_sf"/>
</dbReference>
<proteinExistence type="inferred from homology"/>
<dbReference type="Pfam" id="PF01636">
    <property type="entry name" value="APH"/>
    <property type="match status" value="1"/>
</dbReference>
<dbReference type="InterPro" id="IPR002575">
    <property type="entry name" value="Aminoglycoside_PTrfase"/>
</dbReference>
<reference evidence="3 4" key="1">
    <citation type="submission" date="2022-10" db="EMBL/GenBank/DDBJ databases">
        <title>Chitinophaga nivalis PC15 sp. nov., isolated from Pyeongchang county, South Korea.</title>
        <authorList>
            <person name="Trinh H.N."/>
        </authorList>
    </citation>
    <scope>NUCLEOTIDE SEQUENCE [LARGE SCALE GENOMIC DNA]</scope>
    <source>
        <strain evidence="3 4">PC14</strain>
    </source>
</reference>
<dbReference type="SUPFAM" id="SSF56112">
    <property type="entry name" value="Protein kinase-like (PK-like)"/>
    <property type="match status" value="1"/>
</dbReference>
<organism evidence="3 4">
    <name type="scientific">Chitinophaga nivalis</name>
    <dbReference type="NCBI Taxonomy" id="2991709"/>
    <lineage>
        <taxon>Bacteria</taxon>
        <taxon>Pseudomonadati</taxon>
        <taxon>Bacteroidota</taxon>
        <taxon>Chitinophagia</taxon>
        <taxon>Chitinophagales</taxon>
        <taxon>Chitinophagaceae</taxon>
        <taxon>Chitinophaga</taxon>
    </lineage>
</organism>
<dbReference type="Gene3D" id="3.30.200.20">
    <property type="entry name" value="Phosphorylase Kinase, domain 1"/>
    <property type="match status" value="1"/>
</dbReference>
<evidence type="ECO:0000313" key="3">
    <source>
        <dbReference type="EMBL" id="MCW3484550.1"/>
    </source>
</evidence>
<protein>
    <submittedName>
        <fullName evidence="3">Phosphotransferase</fullName>
    </submittedName>
</protein>
<keyword evidence="4" id="KW-1185">Reference proteome</keyword>
<feature type="domain" description="Aminoglycoside phosphotransferase" evidence="2">
    <location>
        <begin position="39"/>
        <end position="245"/>
    </location>
</feature>
<name>A0ABT3IKP2_9BACT</name>
<comment type="similarity">
    <text evidence="1">Belongs to the pseudomonas-type ThrB family.</text>
</comment>
<evidence type="ECO:0000256" key="1">
    <source>
        <dbReference type="ARBA" id="ARBA00038240"/>
    </source>
</evidence>